<organism evidence="1 2">
    <name type="scientific">Agrobacterium tomkonis CFBP 6623</name>
    <dbReference type="NCBI Taxonomy" id="1183432"/>
    <lineage>
        <taxon>Bacteria</taxon>
        <taxon>Pseudomonadati</taxon>
        <taxon>Pseudomonadota</taxon>
        <taxon>Alphaproteobacteria</taxon>
        <taxon>Hyphomicrobiales</taxon>
        <taxon>Rhizobiaceae</taxon>
        <taxon>Rhizobium/Agrobacterium group</taxon>
        <taxon>Agrobacterium</taxon>
        <taxon>Agrobacterium tumefaciens complex</taxon>
    </lineage>
</organism>
<dbReference type="EMBL" id="FBWK01000012">
    <property type="protein sequence ID" value="CUX15116.1"/>
    <property type="molecule type" value="Genomic_DNA"/>
</dbReference>
<sequence length="78" mass="8590">MHRAATGGMELLTSWGISSFRMWRGPSRFRVAFQVVNGGLSGVARTIFAVEEYAKSGRNGFAGPWDEIFLSPEIPCSH</sequence>
<dbReference type="STRING" id="1183432.AGR3A_Cc20013"/>
<evidence type="ECO:0000313" key="1">
    <source>
        <dbReference type="EMBL" id="CUX15116.1"/>
    </source>
</evidence>
<dbReference type="Proteomes" id="UP000191988">
    <property type="component" value="Unassembled WGS sequence"/>
</dbReference>
<evidence type="ECO:0000313" key="2">
    <source>
        <dbReference type="Proteomes" id="UP000191988"/>
    </source>
</evidence>
<keyword evidence="2" id="KW-1185">Reference proteome</keyword>
<proteinExistence type="predicted"/>
<name>A0A1S7P3J1_9HYPH</name>
<protein>
    <submittedName>
        <fullName evidence="1">Uncharacterized protein</fullName>
    </submittedName>
</protein>
<dbReference type="AlphaFoldDB" id="A0A1S7P3J1"/>
<reference evidence="2" key="1">
    <citation type="submission" date="2016-01" db="EMBL/GenBank/DDBJ databases">
        <authorList>
            <person name="Regsiter A."/>
            <person name="william w."/>
        </authorList>
    </citation>
    <scope>NUCLEOTIDE SEQUENCE [LARGE SCALE GENOMIC DNA]</scope>
    <source>
        <strain evidence="2">CFBP 6623</strain>
    </source>
</reference>
<accession>A0A1S7P3J1</accession>
<gene>
    <name evidence="1" type="ORF">AGR3A_Cc20013</name>
</gene>